<reference evidence="1 2" key="1">
    <citation type="journal article" date="2016" name="Nat. Commun.">
        <title>Thousands of microbial genomes shed light on interconnected biogeochemical processes in an aquifer system.</title>
        <authorList>
            <person name="Anantharaman K."/>
            <person name="Brown C.T."/>
            <person name="Hug L.A."/>
            <person name="Sharon I."/>
            <person name="Castelle C.J."/>
            <person name="Probst A.J."/>
            <person name="Thomas B.C."/>
            <person name="Singh A."/>
            <person name="Wilkins M.J."/>
            <person name="Karaoz U."/>
            <person name="Brodie E.L."/>
            <person name="Williams K.H."/>
            <person name="Hubbard S.S."/>
            <person name="Banfield J.F."/>
        </authorList>
    </citation>
    <scope>NUCLEOTIDE SEQUENCE [LARGE SCALE GENOMIC DNA]</scope>
</reference>
<accession>A0A1G2FBF8</accession>
<dbReference type="AlphaFoldDB" id="A0A1G2FBF8"/>
<dbReference type="Proteomes" id="UP000176974">
    <property type="component" value="Unassembled WGS sequence"/>
</dbReference>
<name>A0A1G2FBF8_9BACT</name>
<dbReference type="EMBL" id="MHMY01000019">
    <property type="protein sequence ID" value="OGZ35102.1"/>
    <property type="molecule type" value="Genomic_DNA"/>
</dbReference>
<protein>
    <submittedName>
        <fullName evidence="1">Uncharacterized protein</fullName>
    </submittedName>
</protein>
<comment type="caution">
    <text evidence="1">The sequence shown here is derived from an EMBL/GenBank/DDBJ whole genome shotgun (WGS) entry which is preliminary data.</text>
</comment>
<gene>
    <name evidence="1" type="ORF">A2815_02095</name>
</gene>
<sequence length="201" mass="22919">MVEQGDKSSQVAEITPKLSPQEKFITDLYQKTLDWLTSDQQGKITAVFNPQEISSWKQHDGRHPGEISSISIGLEKGVIVETKDRIFALVMGRELNSRYSRERTLSFQFGCLPIDSALARQDKNLDLVRMLTQQRMWTHGSGEFFVHDMTGEVTIHCWADGWNYSGGKEIGRWPQEEVLTDKGLNACLDIIQRTSKNAFIR</sequence>
<organism evidence="1 2">
    <name type="scientific">Candidatus Portnoybacteria bacterium RIFCSPHIGHO2_01_FULL_40_12b</name>
    <dbReference type="NCBI Taxonomy" id="1801994"/>
    <lineage>
        <taxon>Bacteria</taxon>
        <taxon>Candidatus Portnoyibacteriota</taxon>
    </lineage>
</organism>
<evidence type="ECO:0000313" key="2">
    <source>
        <dbReference type="Proteomes" id="UP000176974"/>
    </source>
</evidence>
<proteinExistence type="predicted"/>
<evidence type="ECO:0000313" key="1">
    <source>
        <dbReference type="EMBL" id="OGZ35102.1"/>
    </source>
</evidence>